<name>A0ACC3DD73_9PEZI</name>
<reference evidence="1" key="1">
    <citation type="submission" date="2024-09" db="EMBL/GenBank/DDBJ databases">
        <title>Black Yeasts Isolated from many extreme environments.</title>
        <authorList>
            <person name="Coleine C."/>
            <person name="Stajich J.E."/>
            <person name="Selbmann L."/>
        </authorList>
    </citation>
    <scope>NUCLEOTIDE SEQUENCE</scope>
    <source>
        <strain evidence="1">CCFEE 5737</strain>
    </source>
</reference>
<evidence type="ECO:0000313" key="2">
    <source>
        <dbReference type="Proteomes" id="UP001186974"/>
    </source>
</evidence>
<evidence type="ECO:0000313" key="1">
    <source>
        <dbReference type="EMBL" id="KAK3065343.1"/>
    </source>
</evidence>
<gene>
    <name evidence="1" type="ORF">LTS18_014187</name>
</gene>
<accession>A0ACC3DD73</accession>
<proteinExistence type="predicted"/>
<dbReference type="Proteomes" id="UP001186974">
    <property type="component" value="Unassembled WGS sequence"/>
</dbReference>
<protein>
    <submittedName>
        <fullName evidence="1">Uncharacterized protein</fullName>
    </submittedName>
</protein>
<sequence>MMATKKPLPDANSPSGDDLTLMGLPQEIRGHVYELVSERTDGAENVLKKFFEKVAAKKRATEAASNVGGEEGEGDGEDEAEVEEGEAAVLDEETNADQINEDVQEDMEMTDEGLNNDGTGVNSTNAPGPSLYTNLTNSTLPTPASGEAQPEDEDMNGDEGDGSVLGTTNAAALPTASGVTWSLPIVIIGTLTSGQTLPTALYGFVDPYQHVVVSNPVPAATPPTATNIPANAVPVVFLGAQQGQNPYPNGQVPVSGMGHLLLSPLQGIPPDLVPSIVAAGDVSAGTIWVGPDATGAIPAVDSNQNAGQYLLTSGFGPLHPPPSQPFGNSVTSAMVALGAAHGAIAQVLTTQAQIQAITHAKAVAQTTITQLLTMTQQAMDAQGIASVQAALAHAQALQQSIENLPQAQAGEHGLNGDDEDDGDANGEDTSGENEEGVDGENVEEEDGEGDDDDDDDGNAPLYATQQPRDTSFYRHTKNFITVSACPPPPGLLTLSNTICEEASAWYYDTATLNIHATASFGHPSYVEETFQLLKESTFSPLEKLQKAVVTFVWDTEWMRDPSPDREAPTQAFEVELGERITAVIGCLNMAPALKKITLKWYDSEDTDDSREKLDHYQFRFLVELTEKKPDLEFVTESNFSEKGAQHDADSIIGKMRQEFEDMEANGYQFR</sequence>
<comment type="caution">
    <text evidence="1">The sequence shown here is derived from an EMBL/GenBank/DDBJ whole genome shotgun (WGS) entry which is preliminary data.</text>
</comment>
<dbReference type="EMBL" id="JAWDJW010006338">
    <property type="protein sequence ID" value="KAK3065343.1"/>
    <property type="molecule type" value="Genomic_DNA"/>
</dbReference>
<keyword evidence="2" id="KW-1185">Reference proteome</keyword>
<organism evidence="1 2">
    <name type="scientific">Coniosporium uncinatum</name>
    <dbReference type="NCBI Taxonomy" id="93489"/>
    <lineage>
        <taxon>Eukaryota</taxon>
        <taxon>Fungi</taxon>
        <taxon>Dikarya</taxon>
        <taxon>Ascomycota</taxon>
        <taxon>Pezizomycotina</taxon>
        <taxon>Dothideomycetes</taxon>
        <taxon>Dothideomycetes incertae sedis</taxon>
        <taxon>Coniosporium</taxon>
    </lineage>
</organism>